<evidence type="ECO:0000259" key="1">
    <source>
        <dbReference type="PROSITE" id="PS51746"/>
    </source>
</evidence>
<dbReference type="OrthoDB" id="9801841at2"/>
<dbReference type="Gene3D" id="3.60.40.10">
    <property type="entry name" value="PPM-type phosphatase domain"/>
    <property type="match status" value="1"/>
</dbReference>
<dbReference type="SUPFAM" id="SSF81606">
    <property type="entry name" value="PP2C-like"/>
    <property type="match status" value="1"/>
</dbReference>
<dbReference type="SMART" id="SM00332">
    <property type="entry name" value="PP2Cc"/>
    <property type="match status" value="1"/>
</dbReference>
<dbReference type="InterPro" id="IPR015655">
    <property type="entry name" value="PP2C"/>
</dbReference>
<dbReference type="PROSITE" id="PS51746">
    <property type="entry name" value="PPM_2"/>
    <property type="match status" value="1"/>
</dbReference>
<dbReference type="Proteomes" id="UP000295418">
    <property type="component" value="Unassembled WGS sequence"/>
</dbReference>
<organism evidence="2 3">
    <name type="scientific">Paenibacillus albiflavus</name>
    <dbReference type="NCBI Taxonomy" id="2545760"/>
    <lineage>
        <taxon>Bacteria</taxon>
        <taxon>Bacillati</taxon>
        <taxon>Bacillota</taxon>
        <taxon>Bacilli</taxon>
        <taxon>Bacillales</taxon>
        <taxon>Paenibacillaceae</taxon>
        <taxon>Paenibacillus</taxon>
    </lineage>
</organism>
<proteinExistence type="predicted"/>
<feature type="domain" description="PPM-type phosphatase" evidence="1">
    <location>
        <begin position="2"/>
        <end position="242"/>
    </location>
</feature>
<comment type="caution">
    <text evidence="2">The sequence shown here is derived from an EMBL/GenBank/DDBJ whole genome shotgun (WGS) entry which is preliminary data.</text>
</comment>
<evidence type="ECO:0000313" key="3">
    <source>
        <dbReference type="Proteomes" id="UP000295418"/>
    </source>
</evidence>
<dbReference type="Pfam" id="PF13672">
    <property type="entry name" value="PP2C_2"/>
    <property type="match status" value="1"/>
</dbReference>
<keyword evidence="3" id="KW-1185">Reference proteome</keyword>
<dbReference type="GO" id="GO:0004722">
    <property type="term" value="F:protein serine/threonine phosphatase activity"/>
    <property type="evidence" value="ECO:0007669"/>
    <property type="project" value="InterPro"/>
</dbReference>
<dbReference type="AlphaFoldDB" id="A0A4R4EH39"/>
<name>A0A4R4EH39_9BACL</name>
<dbReference type="InterPro" id="IPR036457">
    <property type="entry name" value="PPM-type-like_dom_sf"/>
</dbReference>
<reference evidence="2 3" key="1">
    <citation type="submission" date="2019-03" db="EMBL/GenBank/DDBJ databases">
        <authorList>
            <person name="Kim M.K.M."/>
        </authorList>
    </citation>
    <scope>NUCLEOTIDE SEQUENCE [LARGE SCALE GENOMIC DNA]</scope>
    <source>
        <strain evidence="2 3">18JY21-1</strain>
    </source>
</reference>
<gene>
    <name evidence="2" type="ORF">E0485_06070</name>
</gene>
<dbReference type="SMART" id="SM00331">
    <property type="entry name" value="PP2C_SIG"/>
    <property type="match status" value="1"/>
</dbReference>
<dbReference type="CDD" id="cd00143">
    <property type="entry name" value="PP2Cc"/>
    <property type="match status" value="1"/>
</dbReference>
<dbReference type="EMBL" id="SKFG01000003">
    <property type="protein sequence ID" value="TCZ79424.1"/>
    <property type="molecule type" value="Genomic_DNA"/>
</dbReference>
<dbReference type="PANTHER" id="PTHR47992">
    <property type="entry name" value="PROTEIN PHOSPHATASE"/>
    <property type="match status" value="1"/>
</dbReference>
<evidence type="ECO:0000313" key="2">
    <source>
        <dbReference type="EMBL" id="TCZ79424.1"/>
    </source>
</evidence>
<dbReference type="InterPro" id="IPR001932">
    <property type="entry name" value="PPM-type_phosphatase-like_dom"/>
</dbReference>
<protein>
    <submittedName>
        <fullName evidence="2">Stp1/IreP family PP2C-type Ser/Thr phosphatase</fullName>
    </submittedName>
</protein>
<sequence length="254" mass="27579">MRMVSRTDVGRIRVVNEDRAYVKQIANGYSLAILADGMGGHQAGDVAAQMTIDIIGQKLQTISPSATIEERKQLLVSAVISANEQIYKYSSEREQYKGMGTTVITALASTSEMIIAHIGDSRAYKLSKQSIVQLTEDHSLVNELVKTGQITPEEANHHPRRNVVVRALGTDPDVEIDLIEVVLEPNDLFILCSDGLSNLVEGEAIAQIIQQSPDLETAAEQLVLQALQAGGDDNITVVLMLQAEEDAQERGDSA</sequence>
<dbReference type="NCBIfam" id="NF033484">
    <property type="entry name" value="Stp1_PP2C_phos"/>
    <property type="match status" value="1"/>
</dbReference>
<accession>A0A4R4EH39</accession>